<gene>
    <name evidence="1" type="ordered locus">Os03g0140650</name>
    <name evidence="1" type="ORF">OSNPB_030140650</name>
</gene>
<dbReference type="InParanoid" id="A0A0P0VST9"/>
<proteinExistence type="predicted"/>
<dbReference type="AlphaFoldDB" id="A0A0P0VST9"/>
<reference evidence="1 2" key="2">
    <citation type="journal article" date="2013" name="Plant Cell Physiol.">
        <title>Rice Annotation Project Database (RAP-DB): an integrative and interactive database for rice genomics.</title>
        <authorList>
            <person name="Sakai H."/>
            <person name="Lee S.S."/>
            <person name="Tanaka T."/>
            <person name="Numa H."/>
            <person name="Kim J."/>
            <person name="Kawahara Y."/>
            <person name="Wakimoto H."/>
            <person name="Yang C.C."/>
            <person name="Iwamoto M."/>
            <person name="Abe T."/>
            <person name="Yamada Y."/>
            <person name="Muto A."/>
            <person name="Inokuchi H."/>
            <person name="Ikemura T."/>
            <person name="Matsumoto T."/>
            <person name="Sasaki T."/>
            <person name="Itoh T."/>
        </authorList>
    </citation>
    <scope>NUCLEOTIDE SEQUENCE [LARGE SCALE GENOMIC DNA]</scope>
    <source>
        <strain evidence="2">cv. Nipponbare</strain>
    </source>
</reference>
<dbReference type="PaxDb" id="39947-A0A0P0VST9"/>
<sequence>MWRTLHAQHHVSQMQQCGFTRLMGQLVHHMFDMAGIKGQRLLEIVPNDDSVYLMLYNVYSVVRNRGVGKKVVKVGLRLD</sequence>
<evidence type="ECO:0000313" key="1">
    <source>
        <dbReference type="EMBL" id="BAS82221.1"/>
    </source>
</evidence>
<reference evidence="2" key="1">
    <citation type="journal article" date="2005" name="Nature">
        <title>The map-based sequence of the rice genome.</title>
        <authorList>
            <consortium name="International rice genome sequencing project (IRGSP)"/>
            <person name="Matsumoto T."/>
            <person name="Wu J."/>
            <person name="Kanamori H."/>
            <person name="Katayose Y."/>
            <person name="Fujisawa M."/>
            <person name="Namiki N."/>
            <person name="Mizuno H."/>
            <person name="Yamamoto K."/>
            <person name="Antonio B.A."/>
            <person name="Baba T."/>
            <person name="Sakata K."/>
            <person name="Nagamura Y."/>
            <person name="Aoki H."/>
            <person name="Arikawa K."/>
            <person name="Arita K."/>
            <person name="Bito T."/>
            <person name="Chiden Y."/>
            <person name="Fujitsuka N."/>
            <person name="Fukunaka R."/>
            <person name="Hamada M."/>
            <person name="Harada C."/>
            <person name="Hayashi A."/>
            <person name="Hijishita S."/>
            <person name="Honda M."/>
            <person name="Hosokawa S."/>
            <person name="Ichikawa Y."/>
            <person name="Idonuma A."/>
            <person name="Iijima M."/>
            <person name="Ikeda M."/>
            <person name="Ikeno M."/>
            <person name="Ito K."/>
            <person name="Ito S."/>
            <person name="Ito T."/>
            <person name="Ito Y."/>
            <person name="Ito Y."/>
            <person name="Iwabuchi A."/>
            <person name="Kamiya K."/>
            <person name="Karasawa W."/>
            <person name="Kurita K."/>
            <person name="Katagiri S."/>
            <person name="Kikuta A."/>
            <person name="Kobayashi H."/>
            <person name="Kobayashi N."/>
            <person name="Machita K."/>
            <person name="Maehara T."/>
            <person name="Masukawa M."/>
            <person name="Mizubayashi T."/>
            <person name="Mukai Y."/>
            <person name="Nagasaki H."/>
            <person name="Nagata Y."/>
            <person name="Naito S."/>
            <person name="Nakashima M."/>
            <person name="Nakama Y."/>
            <person name="Nakamichi Y."/>
            <person name="Nakamura M."/>
            <person name="Meguro A."/>
            <person name="Negishi M."/>
            <person name="Ohta I."/>
            <person name="Ohta T."/>
            <person name="Okamoto M."/>
            <person name="Ono N."/>
            <person name="Saji S."/>
            <person name="Sakaguchi M."/>
            <person name="Sakai K."/>
            <person name="Shibata M."/>
            <person name="Shimokawa T."/>
            <person name="Song J."/>
            <person name="Takazaki Y."/>
            <person name="Terasawa K."/>
            <person name="Tsugane M."/>
            <person name="Tsuji K."/>
            <person name="Ueda S."/>
            <person name="Waki K."/>
            <person name="Yamagata H."/>
            <person name="Yamamoto M."/>
            <person name="Yamamoto S."/>
            <person name="Yamane H."/>
            <person name="Yoshiki S."/>
            <person name="Yoshihara R."/>
            <person name="Yukawa K."/>
            <person name="Zhong H."/>
            <person name="Yano M."/>
            <person name="Yuan Q."/>
            <person name="Ouyang S."/>
            <person name="Liu J."/>
            <person name="Jones K.M."/>
            <person name="Gansberger K."/>
            <person name="Moffat K."/>
            <person name="Hill J."/>
            <person name="Bera J."/>
            <person name="Fadrosh D."/>
            <person name="Jin S."/>
            <person name="Johri S."/>
            <person name="Kim M."/>
            <person name="Overton L."/>
            <person name="Reardon M."/>
            <person name="Tsitrin T."/>
            <person name="Vuong H."/>
            <person name="Weaver B."/>
            <person name="Ciecko A."/>
            <person name="Tallon L."/>
            <person name="Jackson J."/>
            <person name="Pai G."/>
            <person name="Aken S.V."/>
            <person name="Utterback T."/>
            <person name="Reidmuller S."/>
            <person name="Feldblyum T."/>
            <person name="Hsiao J."/>
            <person name="Zismann V."/>
            <person name="Iobst S."/>
            <person name="de Vazeille A.R."/>
            <person name="Buell C.R."/>
            <person name="Ying K."/>
            <person name="Li Y."/>
            <person name="Lu T."/>
            <person name="Huang Y."/>
            <person name="Zhao Q."/>
            <person name="Feng Q."/>
            <person name="Zhang L."/>
            <person name="Zhu J."/>
            <person name="Weng Q."/>
            <person name="Mu J."/>
            <person name="Lu Y."/>
            <person name="Fan D."/>
            <person name="Liu Y."/>
            <person name="Guan J."/>
            <person name="Zhang Y."/>
            <person name="Yu S."/>
            <person name="Liu X."/>
            <person name="Zhang Y."/>
            <person name="Hong G."/>
            <person name="Han B."/>
            <person name="Choisne N."/>
            <person name="Demange N."/>
            <person name="Orjeda G."/>
            <person name="Samain S."/>
            <person name="Cattolico L."/>
            <person name="Pelletier E."/>
            <person name="Couloux A."/>
            <person name="Segurens B."/>
            <person name="Wincker P."/>
            <person name="D'Hont A."/>
            <person name="Scarpelli C."/>
            <person name="Weissenbach J."/>
            <person name="Salanoubat M."/>
            <person name="Quetier F."/>
            <person name="Yu Y."/>
            <person name="Kim H.R."/>
            <person name="Rambo T."/>
            <person name="Currie J."/>
            <person name="Collura K."/>
            <person name="Luo M."/>
            <person name="Yang T."/>
            <person name="Ammiraju J.S.S."/>
            <person name="Engler F."/>
            <person name="Soderlund C."/>
            <person name="Wing R.A."/>
            <person name="Palmer L.E."/>
            <person name="de la Bastide M."/>
            <person name="Spiegel L."/>
            <person name="Nascimento L."/>
            <person name="Zutavern T."/>
            <person name="O'Shaughnessy A."/>
            <person name="Dike S."/>
            <person name="Dedhia N."/>
            <person name="Preston R."/>
            <person name="Balija V."/>
            <person name="McCombie W.R."/>
            <person name="Chow T."/>
            <person name="Chen H."/>
            <person name="Chung M."/>
            <person name="Chen C."/>
            <person name="Shaw J."/>
            <person name="Wu H."/>
            <person name="Hsiao K."/>
            <person name="Chao Y."/>
            <person name="Chu M."/>
            <person name="Cheng C."/>
            <person name="Hour A."/>
            <person name="Lee P."/>
            <person name="Lin S."/>
            <person name="Lin Y."/>
            <person name="Liou J."/>
            <person name="Liu S."/>
            <person name="Hsing Y."/>
            <person name="Raghuvanshi S."/>
            <person name="Mohanty A."/>
            <person name="Bharti A.K."/>
            <person name="Gaur A."/>
            <person name="Gupta V."/>
            <person name="Kumar D."/>
            <person name="Ravi V."/>
            <person name="Vij S."/>
            <person name="Kapur A."/>
            <person name="Khurana P."/>
            <person name="Khurana P."/>
            <person name="Khurana J.P."/>
            <person name="Tyagi A.K."/>
            <person name="Gaikwad K."/>
            <person name="Singh A."/>
            <person name="Dalal V."/>
            <person name="Srivastava S."/>
            <person name="Dixit A."/>
            <person name="Pal A.K."/>
            <person name="Ghazi I.A."/>
            <person name="Yadav M."/>
            <person name="Pandit A."/>
            <person name="Bhargava A."/>
            <person name="Sureshbabu K."/>
            <person name="Batra K."/>
            <person name="Sharma T.R."/>
            <person name="Mohapatra T."/>
            <person name="Singh N.K."/>
            <person name="Messing J."/>
            <person name="Nelson A.B."/>
            <person name="Fuks G."/>
            <person name="Kavchok S."/>
            <person name="Keizer G."/>
            <person name="Linton E."/>
            <person name="Llaca V."/>
            <person name="Song R."/>
            <person name="Tanyolac B."/>
            <person name="Young S."/>
            <person name="Ho-Il K."/>
            <person name="Hahn J.H."/>
            <person name="Sangsakoo G."/>
            <person name="Vanavichit A."/>
            <person name="de Mattos Luiz.A.T."/>
            <person name="Zimmer P.D."/>
            <person name="Malone G."/>
            <person name="Dellagostin O."/>
            <person name="de Oliveira A.C."/>
            <person name="Bevan M."/>
            <person name="Bancroft I."/>
            <person name="Minx P."/>
            <person name="Cordum H."/>
            <person name="Wilson R."/>
            <person name="Cheng Z."/>
            <person name="Jin W."/>
            <person name="Jiang J."/>
            <person name="Leong S.A."/>
            <person name="Iwama H."/>
            <person name="Gojobori T."/>
            <person name="Itoh T."/>
            <person name="Niimura Y."/>
            <person name="Fujii Y."/>
            <person name="Habara T."/>
            <person name="Sakai H."/>
            <person name="Sato Y."/>
            <person name="Wilson G."/>
            <person name="Kumar K."/>
            <person name="McCouch S."/>
            <person name="Juretic N."/>
            <person name="Hoen D."/>
            <person name="Wright S."/>
            <person name="Bruskiewich R."/>
            <person name="Bureau T."/>
            <person name="Miyao A."/>
            <person name="Hirochika H."/>
            <person name="Nishikawa T."/>
            <person name="Kadowaki K."/>
            <person name="Sugiura M."/>
            <person name="Burr B."/>
            <person name="Sasaki T."/>
        </authorList>
    </citation>
    <scope>NUCLEOTIDE SEQUENCE [LARGE SCALE GENOMIC DNA]</scope>
    <source>
        <strain evidence="2">cv. Nipponbare</strain>
    </source>
</reference>
<dbReference type="Gramene" id="Os03t0140650-00">
    <property type="protein sequence ID" value="Os03t0140650-00"/>
    <property type="gene ID" value="Os03g0140650"/>
</dbReference>
<dbReference type="STRING" id="39947.A0A0P0VST9"/>
<dbReference type="EMBL" id="AP014959">
    <property type="protein sequence ID" value="BAS82221.1"/>
    <property type="molecule type" value="Genomic_DNA"/>
</dbReference>
<accession>A0A0P0VST9</accession>
<evidence type="ECO:0000313" key="2">
    <source>
        <dbReference type="Proteomes" id="UP000059680"/>
    </source>
</evidence>
<protein>
    <submittedName>
        <fullName evidence="1">Os03g0140650 protein</fullName>
    </submittedName>
</protein>
<organism evidence="1 2">
    <name type="scientific">Oryza sativa subsp. japonica</name>
    <name type="common">Rice</name>
    <dbReference type="NCBI Taxonomy" id="39947"/>
    <lineage>
        <taxon>Eukaryota</taxon>
        <taxon>Viridiplantae</taxon>
        <taxon>Streptophyta</taxon>
        <taxon>Embryophyta</taxon>
        <taxon>Tracheophyta</taxon>
        <taxon>Spermatophyta</taxon>
        <taxon>Magnoliopsida</taxon>
        <taxon>Liliopsida</taxon>
        <taxon>Poales</taxon>
        <taxon>Poaceae</taxon>
        <taxon>BOP clade</taxon>
        <taxon>Oryzoideae</taxon>
        <taxon>Oryzeae</taxon>
        <taxon>Oryzinae</taxon>
        <taxon>Oryza</taxon>
        <taxon>Oryza sativa</taxon>
    </lineage>
</organism>
<keyword evidence="2" id="KW-1185">Reference proteome</keyword>
<dbReference type="Proteomes" id="UP000059680">
    <property type="component" value="Chromosome 3"/>
</dbReference>
<name>A0A0P0VST9_ORYSJ</name>
<reference evidence="1 2" key="3">
    <citation type="journal article" date="2013" name="Rice">
        <title>Improvement of the Oryza sativa Nipponbare reference genome using next generation sequence and optical map data.</title>
        <authorList>
            <person name="Kawahara Y."/>
            <person name="de la Bastide M."/>
            <person name="Hamilton J.P."/>
            <person name="Kanamori H."/>
            <person name="McCombie W.R."/>
            <person name="Ouyang S."/>
            <person name="Schwartz D.C."/>
            <person name="Tanaka T."/>
            <person name="Wu J."/>
            <person name="Zhou S."/>
            <person name="Childs K.L."/>
            <person name="Davidson R.M."/>
            <person name="Lin H."/>
            <person name="Quesada-Ocampo L."/>
            <person name="Vaillancourt B."/>
            <person name="Sakai H."/>
            <person name="Lee S.S."/>
            <person name="Kim J."/>
            <person name="Numa H."/>
            <person name="Itoh T."/>
            <person name="Buell C.R."/>
            <person name="Matsumoto T."/>
        </authorList>
    </citation>
    <scope>NUCLEOTIDE SEQUENCE [LARGE SCALE GENOMIC DNA]</scope>
    <source>
        <strain evidence="2">cv. Nipponbare</strain>
    </source>
</reference>